<keyword evidence="3" id="KW-1185">Reference proteome</keyword>
<gene>
    <name evidence="2" type="ORF">ANCDUO_06104</name>
</gene>
<dbReference type="Proteomes" id="UP000054047">
    <property type="component" value="Unassembled WGS sequence"/>
</dbReference>
<accession>A0A0C2D2J9</accession>
<evidence type="ECO:0000313" key="3">
    <source>
        <dbReference type="Proteomes" id="UP000054047"/>
    </source>
</evidence>
<organism evidence="2 3">
    <name type="scientific">Ancylostoma duodenale</name>
    <dbReference type="NCBI Taxonomy" id="51022"/>
    <lineage>
        <taxon>Eukaryota</taxon>
        <taxon>Metazoa</taxon>
        <taxon>Ecdysozoa</taxon>
        <taxon>Nematoda</taxon>
        <taxon>Chromadorea</taxon>
        <taxon>Rhabditida</taxon>
        <taxon>Rhabditina</taxon>
        <taxon>Rhabditomorpha</taxon>
        <taxon>Strongyloidea</taxon>
        <taxon>Ancylostomatidae</taxon>
        <taxon>Ancylostomatinae</taxon>
        <taxon>Ancylostoma</taxon>
    </lineage>
</organism>
<feature type="compositionally biased region" description="Polar residues" evidence="1">
    <location>
        <begin position="118"/>
        <end position="127"/>
    </location>
</feature>
<feature type="region of interest" description="Disordered" evidence="1">
    <location>
        <begin position="1"/>
        <end position="20"/>
    </location>
</feature>
<reference evidence="2 3" key="1">
    <citation type="submission" date="2013-12" db="EMBL/GenBank/DDBJ databases">
        <title>Draft genome of the parsitic nematode Ancylostoma duodenale.</title>
        <authorList>
            <person name="Mitreva M."/>
        </authorList>
    </citation>
    <scope>NUCLEOTIDE SEQUENCE [LARGE SCALE GENOMIC DNA]</scope>
    <source>
        <strain evidence="2 3">Zhejiang</strain>
    </source>
</reference>
<sequence>MPLSTTSTKSTIGLFSNSARSTEGSRAVKRRLTYETLELIRQRGDARATVNYHVTSQLAKRCREAMREYLKERRAAVLAEAAEEARENIRSAPPIATARCREVNMIQHDAGSEYPKINGSQRVNTNGEYVARGSSKQD</sequence>
<proteinExistence type="predicted"/>
<dbReference type="AlphaFoldDB" id="A0A0C2D2J9"/>
<protein>
    <submittedName>
        <fullName evidence="2">Uncharacterized protein</fullName>
    </submittedName>
</protein>
<evidence type="ECO:0000313" key="2">
    <source>
        <dbReference type="EMBL" id="KIH63593.1"/>
    </source>
</evidence>
<name>A0A0C2D2J9_9BILA</name>
<dbReference type="EMBL" id="KN728563">
    <property type="protein sequence ID" value="KIH63593.1"/>
    <property type="molecule type" value="Genomic_DNA"/>
</dbReference>
<feature type="region of interest" description="Disordered" evidence="1">
    <location>
        <begin position="111"/>
        <end position="138"/>
    </location>
</feature>
<evidence type="ECO:0000256" key="1">
    <source>
        <dbReference type="SAM" id="MobiDB-lite"/>
    </source>
</evidence>